<feature type="domain" description="C-type lectin" evidence="6">
    <location>
        <begin position="1391"/>
        <end position="1528"/>
    </location>
</feature>
<feature type="transmembrane region" description="Helical" evidence="4">
    <location>
        <begin position="1897"/>
        <end position="1922"/>
    </location>
</feature>
<dbReference type="FunFam" id="3.10.100.10:FF:000025">
    <property type="entry name" value="Mannose receptor C-type 1"/>
    <property type="match status" value="2"/>
</dbReference>
<dbReference type="KEGG" id="lak:106165881"/>
<feature type="region of interest" description="Disordered" evidence="3">
    <location>
        <begin position="1951"/>
        <end position="2010"/>
    </location>
</feature>
<keyword evidence="4" id="KW-1133">Transmembrane helix</keyword>
<feature type="signal peptide" evidence="5">
    <location>
        <begin position="1"/>
        <end position="23"/>
    </location>
</feature>
<feature type="domain" description="C-type lectin" evidence="6">
    <location>
        <begin position="1070"/>
        <end position="1214"/>
    </location>
</feature>
<feature type="chain" id="PRO_5015158463" evidence="5">
    <location>
        <begin position="24"/>
        <end position="2010"/>
    </location>
</feature>
<dbReference type="InterPro" id="IPR016187">
    <property type="entry name" value="CTDL_fold"/>
</dbReference>
<keyword evidence="4" id="KW-0472">Membrane</keyword>
<evidence type="ECO:0000313" key="7">
    <source>
        <dbReference type="Proteomes" id="UP000085678"/>
    </source>
</evidence>
<feature type="domain" description="C-type lectin" evidence="6">
    <location>
        <begin position="312"/>
        <end position="433"/>
    </location>
</feature>
<dbReference type="PROSITE" id="PS00615">
    <property type="entry name" value="C_TYPE_LECTIN_1"/>
    <property type="match status" value="5"/>
</dbReference>
<dbReference type="GeneID" id="106165881"/>
<protein>
    <submittedName>
        <fullName evidence="8">Macrophage mannose receptor 1-like</fullName>
    </submittedName>
</protein>
<dbReference type="InterPro" id="IPR016186">
    <property type="entry name" value="C-type_lectin-like/link_sf"/>
</dbReference>
<feature type="domain" description="C-type lectin" evidence="6">
    <location>
        <begin position="459"/>
        <end position="582"/>
    </location>
</feature>
<feature type="domain" description="C-type lectin" evidence="6">
    <location>
        <begin position="172"/>
        <end position="299"/>
    </location>
</feature>
<sequence>MEHFYYPAVLFIGIVLFLSSAHGQLCPPGWLESPVTDYCFQFNTYDVKKSWSEARAACVAQQGDLFSYSSQGEKDWLKKQMLIYQAQDSRTWQWWSGYSDNSGSWRWEDGNNDTSLVTWSPGEPNNYAGIEHCGEVVTNGKMNDNNCDNVMPYICKSMKGKPSKCPPDWQDVEGSCYKHFETELNWNEARADCQRYGADLPDIQTDAEQQYLLDTVKCKGKPSWIGLKAKVTTTPTNKFQWVTGDELGIGSTARWAQRQPFVEKARANTTCVEIITTALTASESWATAQCSVERPYICKKPEGTCAAGWKINKNMCYQLNSNLRLSFVDAVDYCNSQGGSMVTVYNPEVQNFLKLNKREFSQSSSFWIGAKTTSDGSNLEWVDGTPVSKTSPNWSTQPSGQLNSSCVQIFAGDANAKWSLNGNCLLEQPFVCQIGSEKVVLPPTVAPAKGSCEAGWEAYSFYCYYFSNNATTWVEAEQSCTGMGAHLLSLTSDRESSFIDSKLSDNAWLGLNDRKLEGTWVWTSQTDVPYTNWNKLSWTSEPNNRGGDGQPENCAEIIGSAVSFKGKWNDIDCSLKRQFVCKKGAMPLQSTTAASTTAWSSKCGPFWEDNPLNDYCYQFHSEELAWHDALSHCRANGGDLASITSVVEQGYITSKISAIAYPITFWLGGNDLKSEGGWRWTDGSPFSYLNWDVDKFGVVDQRNYSEPNSRWSEDCMQITSEFGPGLWNDITCDIRIGYICKKKGLVSTTVARTPSTTPLPAGKGYGCWPGWKKFGDGCFLLVSEETTWMDARTQCRLKGGDLASVMNERDQAFLTTQSKANASLTNRIYWLGLNDLKRPMTFEWTDGREVTYTNWNKGEPNNNVGVNEDCVTMNADLKGEWNDDSCDSTHMYICQTSLKVVPVSSSVTMLPLYPTGCPSGATAALGSSCYSFVSMGATWADAERYCQRGGGHLAALKNFLVQAYFLTKLKQQPSDSYWIGLSNPTGIYRWSENSSAWYTNWDSSHSGNGVNRCVTIDKPSAKWKDRDCGTSRTFICEYKRNYTIGGGTTPAPTTTTTPVPVTCPADWVERNGYCYKAVYNRNAKDLKTWLEARADCRSYGGDLLSIHSQDEETFVKSSRTFPGQRDMRHHRFHFFHPISFRYFYMYGNFWIGLNNRDTSTGHVWSDGTGVDYTNWATGEPNNHNGQENCVELTVGRTEKWKDSNCNLARNYFCKMRKGTRPPVTPTTPIPVTPTDCGDSAWLGYGDNCFYVSPSSVKKNWYDARDWCRQSGGDLASIHGRTENGFITSQMSKMYTRNTALWIGLNELNLISYTWSDGTPADYDNWNKNEPNDWNGGQRCVDIYTGSGTWNDDNCGDKNGFICKRHKDSRTPVTTQPTPALPGNCPRGYYAIGNKCYGFYGDSVLQLKNWTMARDYCAALGKSFSLATITNELEQSFVTIMLKDKTYEMWIGLNDKTREGTYHWVDNQPFSYTNWDRGEPHSNAGSYGDDDSFSAAATKEDCVLMKTSTRTAGKWQSRSCSFETGFVCQTWKGFTVQPNLSIGTTWRPNTSPSTLCDGKPGYTRYLDACYKVDTLTTRTWDQAVQYCRNDGATAAVVTNNFEQAYLNLMANDLGSPVWLGLYYDTTYKIFQWKDSPWSLVFVNWASNVQLDDPGRRCVSMNSTGQWVTTDCNAKLITLCKYTTVTPSPTPPEEAGYCPDDTWFPKGRYCYYIKGVNYQNWAEASVLCYKKGGQLASITSQAETNFILDTISTMNQGMSAMMWIGLIKKENSGFGWYDGTPFNYQNWMPGQPSNRTYRGAEECGAMSSSSGQWNDVTCGTKRNLGFICKRLKMSATTPFIVPSSTPSPSTPTVPSTVSMSASVTAKPRTTKSPARPNGISIKPQTDSQTQDQGTSSSSLPLIIGLTLAAVVVVAVIGAVVFFVVCRNTKLNIPFTSFDNAAYEKDNDRVRINGDLATSSHDNGILTSLKQNGNHGSSSEGTENPVFQEESKVSNGHHGNVNLYSGSAPNSEC</sequence>
<dbReference type="CDD" id="cd03590">
    <property type="entry name" value="CLECT_DC-SIGN_like"/>
    <property type="match status" value="1"/>
</dbReference>
<keyword evidence="1" id="KW-0430">Lectin</keyword>
<feature type="compositionally biased region" description="Low complexity" evidence="3">
    <location>
        <begin position="1837"/>
        <end position="1862"/>
    </location>
</feature>
<feature type="domain" description="C-type lectin" evidence="6">
    <location>
        <begin position="35"/>
        <end position="156"/>
    </location>
</feature>
<proteinExistence type="predicted"/>
<keyword evidence="4" id="KW-0812">Transmembrane</keyword>
<dbReference type="PANTHER" id="PTHR22803">
    <property type="entry name" value="MANNOSE, PHOSPHOLIPASE, LECTIN RECEPTOR RELATED"/>
    <property type="match status" value="1"/>
</dbReference>
<dbReference type="SUPFAM" id="SSF56436">
    <property type="entry name" value="C-type lectin-like"/>
    <property type="match status" value="12"/>
</dbReference>
<organism evidence="7 8">
    <name type="scientific">Lingula anatina</name>
    <name type="common">Brachiopod</name>
    <name type="synonym">Lingula unguis</name>
    <dbReference type="NCBI Taxonomy" id="7574"/>
    <lineage>
        <taxon>Eukaryota</taxon>
        <taxon>Metazoa</taxon>
        <taxon>Spiralia</taxon>
        <taxon>Lophotrochozoa</taxon>
        <taxon>Brachiopoda</taxon>
        <taxon>Linguliformea</taxon>
        <taxon>Lingulata</taxon>
        <taxon>Lingulida</taxon>
        <taxon>Linguloidea</taxon>
        <taxon>Lingulidae</taxon>
        <taxon>Lingula</taxon>
    </lineage>
</organism>
<feature type="domain" description="C-type lectin" evidence="6">
    <location>
        <begin position="774"/>
        <end position="895"/>
    </location>
</feature>
<dbReference type="InParanoid" id="A0A2R2MRU9"/>
<dbReference type="Pfam" id="PF00059">
    <property type="entry name" value="Lectin_C"/>
    <property type="match status" value="12"/>
</dbReference>
<keyword evidence="5" id="KW-0732">Signal</keyword>
<feature type="compositionally biased region" description="Polar residues" evidence="3">
    <location>
        <begin position="1999"/>
        <end position="2010"/>
    </location>
</feature>
<dbReference type="InterPro" id="IPR018378">
    <property type="entry name" value="C-type_lectin_CS"/>
</dbReference>
<feature type="domain" description="C-type lectin" evidence="6">
    <location>
        <begin position="925"/>
        <end position="1037"/>
    </location>
</feature>
<dbReference type="RefSeq" id="XP_023932858.1">
    <property type="nucleotide sequence ID" value="XM_024077090.1"/>
</dbReference>
<evidence type="ECO:0000256" key="5">
    <source>
        <dbReference type="SAM" id="SignalP"/>
    </source>
</evidence>
<gene>
    <name evidence="8" type="primary">LOC106165881</name>
</gene>
<feature type="domain" description="C-type lectin" evidence="6">
    <location>
        <begin position="1244"/>
        <end position="1363"/>
    </location>
</feature>
<dbReference type="InterPro" id="IPR001304">
    <property type="entry name" value="C-type_lectin-like"/>
</dbReference>
<dbReference type="CDD" id="cd00037">
    <property type="entry name" value="CLECT"/>
    <property type="match status" value="10"/>
</dbReference>
<dbReference type="SMART" id="SM00034">
    <property type="entry name" value="CLECT"/>
    <property type="match status" value="12"/>
</dbReference>
<accession>A0A2R2MRU9</accession>
<dbReference type="InterPro" id="IPR033989">
    <property type="entry name" value="CD209-like_CTLD"/>
</dbReference>
<feature type="compositionally biased region" description="Low complexity" evidence="3">
    <location>
        <begin position="1882"/>
        <end position="1893"/>
    </location>
</feature>
<feature type="region of interest" description="Disordered" evidence="3">
    <location>
        <begin position="1837"/>
        <end position="1893"/>
    </location>
</feature>
<feature type="domain" description="C-type lectin" evidence="6">
    <location>
        <begin position="612"/>
        <end position="741"/>
    </location>
</feature>
<evidence type="ECO:0000256" key="4">
    <source>
        <dbReference type="SAM" id="Phobius"/>
    </source>
</evidence>
<name>A0A2R2MRU9_LINAN</name>
<keyword evidence="2" id="KW-1015">Disulfide bond</keyword>
<feature type="compositionally biased region" description="Polar residues" evidence="3">
    <location>
        <begin position="1953"/>
        <end position="1979"/>
    </location>
</feature>
<dbReference type="InterPro" id="IPR050111">
    <property type="entry name" value="C-type_lectin/snaclec_domain"/>
</dbReference>
<evidence type="ECO:0000259" key="6">
    <source>
        <dbReference type="PROSITE" id="PS50041"/>
    </source>
</evidence>
<keyword evidence="7" id="KW-1185">Reference proteome</keyword>
<feature type="domain" description="C-type lectin" evidence="6">
    <location>
        <begin position="1564"/>
        <end position="1679"/>
    </location>
</feature>
<reference evidence="8" key="1">
    <citation type="submission" date="2025-08" db="UniProtKB">
        <authorList>
            <consortium name="RefSeq"/>
        </authorList>
    </citation>
    <scope>IDENTIFICATION</scope>
    <source>
        <tissue evidence="8">Gonads</tissue>
    </source>
</reference>
<dbReference type="PROSITE" id="PS50041">
    <property type="entry name" value="C_TYPE_LECTIN_2"/>
    <property type="match status" value="12"/>
</dbReference>
<dbReference type="OrthoDB" id="6285323at2759"/>
<dbReference type="Gene3D" id="3.10.100.10">
    <property type="entry name" value="Mannose-Binding Protein A, subunit A"/>
    <property type="match status" value="12"/>
</dbReference>
<evidence type="ECO:0000313" key="8">
    <source>
        <dbReference type="RefSeq" id="XP_023932858.1"/>
    </source>
</evidence>
<evidence type="ECO:0000256" key="2">
    <source>
        <dbReference type="ARBA" id="ARBA00023157"/>
    </source>
</evidence>
<evidence type="ECO:0000256" key="1">
    <source>
        <dbReference type="ARBA" id="ARBA00022734"/>
    </source>
</evidence>
<feature type="domain" description="C-type lectin" evidence="6">
    <location>
        <begin position="1704"/>
        <end position="1820"/>
    </location>
</feature>
<dbReference type="Proteomes" id="UP000085678">
    <property type="component" value="Unplaced"/>
</dbReference>
<evidence type="ECO:0000256" key="3">
    <source>
        <dbReference type="SAM" id="MobiDB-lite"/>
    </source>
</evidence>
<dbReference type="GO" id="GO:0030246">
    <property type="term" value="F:carbohydrate binding"/>
    <property type="evidence" value="ECO:0007669"/>
    <property type="project" value="UniProtKB-KW"/>
</dbReference>